<accession>A0A4R2TY16</accession>
<keyword evidence="3" id="KW-1185">Reference proteome</keyword>
<organism evidence="2 3">
    <name type="scientific">Serpentinicella alkaliphila</name>
    <dbReference type="NCBI Taxonomy" id="1734049"/>
    <lineage>
        <taxon>Bacteria</taxon>
        <taxon>Bacillati</taxon>
        <taxon>Bacillota</taxon>
        <taxon>Clostridia</taxon>
        <taxon>Peptostreptococcales</taxon>
        <taxon>Natronincolaceae</taxon>
        <taxon>Serpentinicella</taxon>
    </lineage>
</organism>
<feature type="transmembrane region" description="Helical" evidence="1">
    <location>
        <begin position="119"/>
        <end position="140"/>
    </location>
</feature>
<dbReference type="AlphaFoldDB" id="A0A4R2TY16"/>
<comment type="caution">
    <text evidence="2">The sequence shown here is derived from an EMBL/GenBank/DDBJ whole genome shotgun (WGS) entry which is preliminary data.</text>
</comment>
<keyword evidence="1" id="KW-0472">Membrane</keyword>
<dbReference type="NCBIfam" id="TIGR04086">
    <property type="entry name" value="TIGR04086_membr"/>
    <property type="match status" value="1"/>
</dbReference>
<feature type="transmembrane region" description="Helical" evidence="1">
    <location>
        <begin position="59"/>
        <end position="81"/>
    </location>
</feature>
<protein>
    <submittedName>
        <fullName evidence="2">Putative membrane protein (TIGR04086 family)</fullName>
    </submittedName>
</protein>
<dbReference type="EMBL" id="SLYC01000001">
    <property type="protein sequence ID" value="TCQ07952.1"/>
    <property type="molecule type" value="Genomic_DNA"/>
</dbReference>
<dbReference type="Pfam" id="PF12670">
    <property type="entry name" value="DUF3792"/>
    <property type="match status" value="1"/>
</dbReference>
<dbReference type="InterPro" id="IPR023804">
    <property type="entry name" value="DUF3792_TM"/>
</dbReference>
<sequence length="141" mass="15615">MKFKARNRIKPKTQTSTKVKNNNIIKTYGMGLIRGYVLSLVLFLISAVLFTYTKLSEGIIPALISFVMIISVAYSAIYVSVHRKSKGWLHGAIIGVIYMVLIVALSLIFIPGFTLDKAVYYRIIICKVTGLVGGMIGINIK</sequence>
<evidence type="ECO:0000256" key="1">
    <source>
        <dbReference type="SAM" id="Phobius"/>
    </source>
</evidence>
<reference evidence="2 3" key="1">
    <citation type="submission" date="2019-03" db="EMBL/GenBank/DDBJ databases">
        <title>Genomic Encyclopedia of Type Strains, Phase IV (KMG-IV): sequencing the most valuable type-strain genomes for metagenomic binning, comparative biology and taxonomic classification.</title>
        <authorList>
            <person name="Goeker M."/>
        </authorList>
    </citation>
    <scope>NUCLEOTIDE SEQUENCE [LARGE SCALE GENOMIC DNA]</scope>
    <source>
        <strain evidence="2 3">DSM 100013</strain>
    </source>
</reference>
<feature type="transmembrane region" description="Helical" evidence="1">
    <location>
        <begin position="88"/>
        <end position="113"/>
    </location>
</feature>
<keyword evidence="1" id="KW-1133">Transmembrane helix</keyword>
<gene>
    <name evidence="2" type="ORF">EDD79_100135</name>
</gene>
<dbReference type="RefSeq" id="WP_243098137.1">
    <property type="nucleotide sequence ID" value="NZ_CP058648.1"/>
</dbReference>
<dbReference type="Proteomes" id="UP000295504">
    <property type="component" value="Unassembled WGS sequence"/>
</dbReference>
<evidence type="ECO:0000313" key="3">
    <source>
        <dbReference type="Proteomes" id="UP000295504"/>
    </source>
</evidence>
<keyword evidence="1" id="KW-0812">Transmembrane</keyword>
<feature type="transmembrane region" description="Helical" evidence="1">
    <location>
        <begin position="35"/>
        <end position="53"/>
    </location>
</feature>
<name>A0A4R2TY16_9FIRM</name>
<evidence type="ECO:0000313" key="2">
    <source>
        <dbReference type="EMBL" id="TCQ07952.1"/>
    </source>
</evidence>
<proteinExistence type="predicted"/>